<dbReference type="OrthoDB" id="510731at2"/>
<dbReference type="EMBL" id="LT629705">
    <property type="protein sequence ID" value="SDO61366.1"/>
    <property type="molecule type" value="Genomic_DNA"/>
</dbReference>
<dbReference type="PANTHER" id="PTHR47237">
    <property type="entry name" value="SLL0310 PROTEIN"/>
    <property type="match status" value="1"/>
</dbReference>
<dbReference type="InterPro" id="IPR000182">
    <property type="entry name" value="GNAT_dom"/>
</dbReference>
<reference evidence="2 3" key="1">
    <citation type="submission" date="2016-10" db="EMBL/GenBank/DDBJ databases">
        <authorList>
            <person name="de Groot N.N."/>
        </authorList>
    </citation>
    <scope>NUCLEOTIDE SEQUENCE [LARGE SCALE GENOMIC DNA]</scope>
    <source>
        <strain evidence="2 3">CECT 7543</strain>
    </source>
</reference>
<evidence type="ECO:0000259" key="1">
    <source>
        <dbReference type="PROSITE" id="PS51186"/>
    </source>
</evidence>
<dbReference type="Proteomes" id="UP000198827">
    <property type="component" value="Chromosome I"/>
</dbReference>
<protein>
    <submittedName>
        <fullName evidence="2">Acetyltransferase (GNAT) domain-containing protein</fullName>
    </submittedName>
</protein>
<proteinExistence type="predicted"/>
<evidence type="ECO:0000313" key="2">
    <source>
        <dbReference type="EMBL" id="SDO61366.1"/>
    </source>
</evidence>
<dbReference type="InterPro" id="IPR041496">
    <property type="entry name" value="YitH/HolE_GNAT"/>
</dbReference>
<name>A0A1H0L013_9PSED</name>
<organism evidence="2 3">
    <name type="scientific">Pseudomonas arsenicoxydans</name>
    <dbReference type="NCBI Taxonomy" id="702115"/>
    <lineage>
        <taxon>Bacteria</taxon>
        <taxon>Pseudomonadati</taxon>
        <taxon>Pseudomonadota</taxon>
        <taxon>Gammaproteobacteria</taxon>
        <taxon>Pseudomonadales</taxon>
        <taxon>Pseudomonadaceae</taxon>
        <taxon>Pseudomonas</taxon>
    </lineage>
</organism>
<dbReference type="Gene3D" id="3.40.630.30">
    <property type="match status" value="1"/>
</dbReference>
<dbReference type="Gene3D" id="3.40.630.90">
    <property type="match status" value="1"/>
</dbReference>
<accession>A0A1H0L013</accession>
<dbReference type="Pfam" id="PF18014">
    <property type="entry name" value="Acetyltransf_18"/>
    <property type="match status" value="1"/>
</dbReference>
<keyword evidence="2" id="KW-0808">Transferase</keyword>
<dbReference type="CDD" id="cd04301">
    <property type="entry name" value="NAT_SF"/>
    <property type="match status" value="1"/>
</dbReference>
<dbReference type="InterPro" id="IPR016181">
    <property type="entry name" value="Acyl_CoA_acyltransferase"/>
</dbReference>
<dbReference type="Pfam" id="PF13508">
    <property type="entry name" value="Acetyltransf_7"/>
    <property type="match status" value="1"/>
</dbReference>
<dbReference type="SUPFAM" id="SSF55729">
    <property type="entry name" value="Acyl-CoA N-acyltransferases (Nat)"/>
    <property type="match status" value="1"/>
</dbReference>
<dbReference type="AlphaFoldDB" id="A0A1H0L013"/>
<sequence>MSASQQSTYGYRPMTVEDLPAAHALSVQLKWPHRLDDWAMLLRISDGFVALDGERLIGTAFACPQGDFSTIGLVIVSDAYQGKGIGRQLMERALDACQPRIPVLNATLAGAPLYVSQGFVEFGRILQHQGQAQVPAITPLADGEKCRPLHDADKARVLELANAGTGLERSTVITDLLEVVEHSVGIERDGQLRAFAMLRPYGRGRVIGPVVCENLEQAQHLISVLLAQVPDTFVRIDIPADCGLSDWLETAGLKQVDTVAQMARGTPPQASNGVRQFALVTQAIA</sequence>
<feature type="domain" description="N-acetyltransferase" evidence="1">
    <location>
        <begin position="9"/>
        <end position="141"/>
    </location>
</feature>
<dbReference type="InterPro" id="IPR052729">
    <property type="entry name" value="Acyl/Acetyltrans_Enzymes"/>
</dbReference>
<gene>
    <name evidence="2" type="ORF">SAMN04489798_3410</name>
</gene>
<dbReference type="GO" id="GO:0016747">
    <property type="term" value="F:acyltransferase activity, transferring groups other than amino-acyl groups"/>
    <property type="evidence" value="ECO:0007669"/>
    <property type="project" value="InterPro"/>
</dbReference>
<dbReference type="PANTHER" id="PTHR47237:SF2">
    <property type="entry name" value="BLL4206 PROTEIN"/>
    <property type="match status" value="1"/>
</dbReference>
<dbReference type="PROSITE" id="PS51186">
    <property type="entry name" value="GNAT"/>
    <property type="match status" value="1"/>
</dbReference>
<evidence type="ECO:0000313" key="3">
    <source>
        <dbReference type="Proteomes" id="UP000198827"/>
    </source>
</evidence>
<dbReference type="RefSeq" id="WP_090182494.1">
    <property type="nucleotide sequence ID" value="NZ_LT629705.1"/>
</dbReference>